<dbReference type="Proteomes" id="UP000320314">
    <property type="component" value="Unassembled WGS sequence"/>
</dbReference>
<feature type="transmembrane region" description="Helical" evidence="1">
    <location>
        <begin position="50"/>
        <end position="72"/>
    </location>
</feature>
<accession>A0A506U209</accession>
<dbReference type="OrthoDB" id="7169664at2"/>
<evidence type="ECO:0000256" key="1">
    <source>
        <dbReference type="SAM" id="Phobius"/>
    </source>
</evidence>
<gene>
    <name evidence="2" type="ORF">FJU11_12170</name>
</gene>
<dbReference type="InterPro" id="IPR018666">
    <property type="entry name" value="DUF2125"/>
</dbReference>
<protein>
    <submittedName>
        <fullName evidence="2">DUF2125 domain-containing protein</fullName>
    </submittedName>
</protein>
<dbReference type="AlphaFoldDB" id="A0A506U209"/>
<keyword evidence="1" id="KW-0472">Membrane</keyword>
<keyword evidence="1" id="KW-1133">Transmembrane helix</keyword>
<proteinExistence type="predicted"/>
<reference evidence="2 3" key="1">
    <citation type="submission" date="2019-06" db="EMBL/GenBank/DDBJ databases">
        <authorList>
            <person name="Li M."/>
        </authorList>
    </citation>
    <scope>NUCLEOTIDE SEQUENCE [LARGE SCALE GENOMIC DNA]</scope>
    <source>
        <strain evidence="2 3">BGMRC6574</strain>
    </source>
</reference>
<keyword evidence="1" id="KW-0812">Transmembrane</keyword>
<evidence type="ECO:0000313" key="2">
    <source>
        <dbReference type="EMBL" id="TPW27301.1"/>
    </source>
</evidence>
<keyword evidence="3" id="KW-1185">Reference proteome</keyword>
<name>A0A506U209_9HYPH</name>
<comment type="caution">
    <text evidence="2">The sequence shown here is derived from an EMBL/GenBank/DDBJ whole genome shotgun (WGS) entry which is preliminary data.</text>
</comment>
<organism evidence="2 3">
    <name type="scientific">Pararhizobium mangrovi</name>
    <dbReference type="NCBI Taxonomy" id="2590452"/>
    <lineage>
        <taxon>Bacteria</taxon>
        <taxon>Pseudomonadati</taxon>
        <taxon>Pseudomonadota</taxon>
        <taxon>Alphaproteobacteria</taxon>
        <taxon>Hyphomicrobiales</taxon>
        <taxon>Rhizobiaceae</taxon>
        <taxon>Rhizobium/Agrobacterium group</taxon>
        <taxon>Pararhizobium</taxon>
    </lineage>
</organism>
<sequence>MRSRRPRNRSCLPSSSSSYLARRASIGERRAAVNPCPSARGKCPVRRTRLLRIGLVTLVVLLCVYTGAWFYLAATLRTRVDDALTALAGKGVEATCGDLSMSGFPIAIGVECDGPRARRAGTPAALRADAFASRARFLRLGRIVSTVTGPMSARDEAGRTVDADWQTLRASTDLWRRGLERGVLDVDRLEAKVAAPGLDGTLQLDLRRLETSTSRRGRTLALAVSMDGLELSGEAVPDGLPAFELAGAATVQGLGDALSGRYRLNPAMLRGHSGQLKQFTAKLANGASLSLTGPFAVDDEGRISGTFRLQIADVSGWQEVVGKLLPGARDMTANAAGMLQALAGNDGTTSVTLKADHGRLALGIIPVGRLPNL</sequence>
<dbReference type="EMBL" id="VHLH01000022">
    <property type="protein sequence ID" value="TPW27301.1"/>
    <property type="molecule type" value="Genomic_DNA"/>
</dbReference>
<dbReference type="Pfam" id="PF09898">
    <property type="entry name" value="DUF2125"/>
    <property type="match status" value="1"/>
</dbReference>
<evidence type="ECO:0000313" key="3">
    <source>
        <dbReference type="Proteomes" id="UP000320314"/>
    </source>
</evidence>